<dbReference type="EMBL" id="AHMH02000058">
    <property type="protein sequence ID" value="EMN01177.1"/>
    <property type="molecule type" value="Genomic_DNA"/>
</dbReference>
<comment type="caution">
    <text evidence="1">The sequence shown here is derived from an EMBL/GenBank/DDBJ whole genome shotgun (WGS) entry which is preliminary data.</text>
</comment>
<name>A0ABP2TBS6_9LEPT</name>
<protein>
    <submittedName>
        <fullName evidence="1">Uncharacterized protein</fullName>
    </submittedName>
</protein>
<evidence type="ECO:0000313" key="2">
    <source>
        <dbReference type="Proteomes" id="UP000012099"/>
    </source>
</evidence>
<dbReference type="Proteomes" id="UP000012099">
    <property type="component" value="Unassembled WGS sequence"/>
</dbReference>
<keyword evidence="2" id="KW-1185">Reference proteome</keyword>
<organism evidence="1 2">
    <name type="scientific">Leptospira noguchii str. 2007001578</name>
    <dbReference type="NCBI Taxonomy" id="1049974"/>
    <lineage>
        <taxon>Bacteria</taxon>
        <taxon>Pseudomonadati</taxon>
        <taxon>Spirochaetota</taxon>
        <taxon>Spirochaetia</taxon>
        <taxon>Leptospirales</taxon>
        <taxon>Leptospiraceae</taxon>
        <taxon>Leptospira</taxon>
    </lineage>
</organism>
<proteinExistence type="predicted"/>
<gene>
    <name evidence="1" type="ORF">LEP1GSC035_0300</name>
</gene>
<sequence length="49" mass="5679">MCIFKNGLRGFFLGGGRILRAKTLRIGERSWKTANPAEKGFREARRRRV</sequence>
<evidence type="ECO:0000313" key="1">
    <source>
        <dbReference type="EMBL" id="EMN01177.1"/>
    </source>
</evidence>
<accession>A0ABP2TBS6</accession>
<reference evidence="1 2" key="1">
    <citation type="submission" date="2013-01" db="EMBL/GenBank/DDBJ databases">
        <authorList>
            <person name="Harkins D.M."/>
            <person name="Durkin A.S."/>
            <person name="Brinkac L.M."/>
            <person name="Haft D.H."/>
            <person name="Selengut J.D."/>
            <person name="Sanka R."/>
            <person name="DePew J."/>
            <person name="Purushe J."/>
            <person name="Whelen A.C."/>
            <person name="Vinetz J.M."/>
            <person name="Sutton G.G."/>
            <person name="Nierman W.C."/>
            <person name="Fouts D.E."/>
        </authorList>
    </citation>
    <scope>NUCLEOTIDE SEQUENCE [LARGE SCALE GENOMIC DNA]</scope>
    <source>
        <strain evidence="1 2">2007001578</strain>
    </source>
</reference>